<feature type="binding site" evidence="6">
    <location>
        <position position="246"/>
    </location>
    <ligand>
        <name>a divalent metal cation</name>
        <dbReference type="ChEBI" id="CHEBI:60240"/>
        <label>2</label>
        <note>catalytic</note>
    </ligand>
</feature>
<gene>
    <name evidence="6" type="primary">map</name>
    <name evidence="9" type="ORF">JOE57_002492</name>
</gene>
<keyword evidence="2 6" id="KW-0031">Aminopeptidase</keyword>
<dbReference type="GO" id="GO:0004239">
    <property type="term" value="F:initiator methionyl aminopeptidase activity"/>
    <property type="evidence" value="ECO:0007669"/>
    <property type="project" value="UniProtKB-EC"/>
</dbReference>
<dbReference type="PANTHER" id="PTHR43330:SF27">
    <property type="entry name" value="METHIONINE AMINOPEPTIDASE"/>
    <property type="match status" value="1"/>
</dbReference>
<dbReference type="SUPFAM" id="SSF55920">
    <property type="entry name" value="Creatinase/aminopeptidase"/>
    <property type="match status" value="1"/>
</dbReference>
<dbReference type="Pfam" id="PF00557">
    <property type="entry name" value="Peptidase_M24"/>
    <property type="match status" value="1"/>
</dbReference>
<name>A0ABS2RKN7_9ACTN</name>
<comment type="function">
    <text evidence="1 6">Removes the N-terminal methionine from nascent proteins. The N-terminal methionine is often cleaved when the second residue in the primary sequence is small and uncharged (Met-Ala-, Cys, Gly, Pro, Ser, Thr, or Val). Requires deformylation of the N(alpha)-formylated initiator methionine before it can be hydrolyzed.</text>
</comment>
<evidence type="ECO:0000259" key="8">
    <source>
        <dbReference type="Pfam" id="PF00557"/>
    </source>
</evidence>
<feature type="binding site" evidence="6">
    <location>
        <position position="182"/>
    </location>
    <ligand>
        <name>a divalent metal cation</name>
        <dbReference type="ChEBI" id="CHEBI:60240"/>
        <label>2</label>
        <note>catalytic</note>
    </ligand>
</feature>
<feature type="binding site" evidence="6">
    <location>
        <position position="246"/>
    </location>
    <ligand>
        <name>a divalent metal cation</name>
        <dbReference type="ChEBI" id="CHEBI:60240"/>
        <label>1</label>
    </ligand>
</feature>
<dbReference type="InterPro" id="IPR000994">
    <property type="entry name" value="Pept_M24"/>
</dbReference>
<comment type="similarity">
    <text evidence="6">Belongs to the peptidase M24A family. Methionine aminopeptidase type 1 subfamily.</text>
</comment>
<keyword evidence="10" id="KW-1185">Reference proteome</keyword>
<evidence type="ECO:0000313" key="10">
    <source>
        <dbReference type="Proteomes" id="UP000704762"/>
    </source>
</evidence>
<feature type="binding site" evidence="6">
    <location>
        <position position="89"/>
    </location>
    <ligand>
        <name>substrate</name>
    </ligand>
</feature>
<evidence type="ECO:0000313" key="9">
    <source>
        <dbReference type="EMBL" id="MBM7799571.1"/>
    </source>
</evidence>
<keyword evidence="3 6" id="KW-0645">Protease</keyword>
<dbReference type="EMBL" id="JAFBCF010000001">
    <property type="protein sequence ID" value="MBM7799571.1"/>
    <property type="molecule type" value="Genomic_DNA"/>
</dbReference>
<dbReference type="PANTHER" id="PTHR43330">
    <property type="entry name" value="METHIONINE AMINOPEPTIDASE"/>
    <property type="match status" value="1"/>
</dbReference>
<dbReference type="PRINTS" id="PR00599">
    <property type="entry name" value="MAPEPTIDASE"/>
</dbReference>
<keyword evidence="5 6" id="KW-0378">Hydrolase</keyword>
<evidence type="ECO:0000256" key="5">
    <source>
        <dbReference type="ARBA" id="ARBA00022801"/>
    </source>
</evidence>
<dbReference type="CDD" id="cd01086">
    <property type="entry name" value="MetAP1"/>
    <property type="match status" value="1"/>
</dbReference>
<comment type="catalytic activity">
    <reaction evidence="6 7">
        <text>Release of N-terminal amino acids, preferentially methionine, from peptides and arylamides.</text>
        <dbReference type="EC" id="3.4.11.18"/>
    </reaction>
</comment>
<comment type="subunit">
    <text evidence="6">Monomer.</text>
</comment>
<sequence length="281" mass="29453">MPADDAMFWTPRGVELKKPHQLQQMRKAGLVVARALEATTAAARPGVSTAELDAVAADVIAAAGATPSFLGYHGFPGVTCISVNEEVVHGIPGERVLVEGDLVSIDCGAIVDGWHGDSARTVFVGEASPEAQALSEATRMALWQGMAAAALGGHVTDISAAVEDYVRSLDNRYGIVEEYVGHGIGSAMHQPPDVPNFGRAGRGPRIVEGLALAVEPMLTLGEPDNRVLADDWTVVTADGSLACHWEHTMTVTRNGIWVLTAEDGGEELLSQLGVAFGPLAD</sequence>
<evidence type="ECO:0000256" key="6">
    <source>
        <dbReference type="HAMAP-Rule" id="MF_01974"/>
    </source>
</evidence>
<dbReference type="PROSITE" id="PS00680">
    <property type="entry name" value="MAP_1"/>
    <property type="match status" value="1"/>
</dbReference>
<dbReference type="EC" id="3.4.11.18" evidence="6 7"/>
<proteinExistence type="inferred from homology"/>
<dbReference type="Gene3D" id="3.90.230.10">
    <property type="entry name" value="Creatinase/methionine aminopeptidase superfamily"/>
    <property type="match status" value="1"/>
</dbReference>
<dbReference type="InterPro" id="IPR002467">
    <property type="entry name" value="Pept_M24A_MAP1"/>
</dbReference>
<evidence type="ECO:0000256" key="4">
    <source>
        <dbReference type="ARBA" id="ARBA00022723"/>
    </source>
</evidence>
<protein>
    <recommendedName>
        <fullName evidence="6 7">Methionine aminopeptidase</fullName>
        <shortName evidence="6">MAP</shortName>
        <shortName evidence="6">MetAP</shortName>
        <ecNumber evidence="6 7">3.4.11.18</ecNumber>
    </recommendedName>
    <alternativeName>
        <fullName evidence="6">Peptidase M</fullName>
    </alternativeName>
</protein>
<dbReference type="InterPro" id="IPR036005">
    <property type="entry name" value="Creatinase/aminopeptidase-like"/>
</dbReference>
<evidence type="ECO:0000256" key="7">
    <source>
        <dbReference type="RuleBase" id="RU003653"/>
    </source>
</evidence>
<comment type="cofactor">
    <cofactor evidence="6">
        <name>Co(2+)</name>
        <dbReference type="ChEBI" id="CHEBI:48828"/>
    </cofactor>
    <cofactor evidence="6">
        <name>Zn(2+)</name>
        <dbReference type="ChEBI" id="CHEBI:29105"/>
    </cofactor>
    <cofactor evidence="6">
        <name>Mn(2+)</name>
        <dbReference type="ChEBI" id="CHEBI:29035"/>
    </cofactor>
    <cofactor evidence="6">
        <name>Fe(2+)</name>
        <dbReference type="ChEBI" id="CHEBI:29033"/>
    </cofactor>
    <text evidence="6">Binds 2 divalent metal cations per subunit. Has a high-affinity and a low affinity metal-binding site. The true nature of the physiological cofactor is under debate. The enzyme is active with cobalt, zinc, manganese or divalent iron ions. Most likely, methionine aminopeptidases function as mononuclear Fe(2+)-metalloproteases under physiological conditions, and the catalytically relevant metal-binding site has been assigned to the histidine-containing high-affinity site.</text>
</comment>
<keyword evidence="4 6" id="KW-0479">Metal-binding</keyword>
<feature type="binding site" evidence="6">
    <location>
        <position position="117"/>
    </location>
    <ligand>
        <name>a divalent metal cation</name>
        <dbReference type="ChEBI" id="CHEBI:60240"/>
        <label>2</label>
        <note>catalytic</note>
    </ligand>
</feature>
<dbReference type="InterPro" id="IPR001714">
    <property type="entry name" value="Pept_M24_MAP"/>
</dbReference>
<feature type="binding site" evidence="6">
    <location>
        <position position="215"/>
    </location>
    <ligand>
        <name>a divalent metal cation</name>
        <dbReference type="ChEBI" id="CHEBI:60240"/>
        <label>2</label>
        <note>catalytic</note>
    </ligand>
</feature>
<reference evidence="9 10" key="1">
    <citation type="submission" date="2021-01" db="EMBL/GenBank/DDBJ databases">
        <title>Sequencing the genomes of 1000 actinobacteria strains.</title>
        <authorList>
            <person name="Klenk H.-P."/>
        </authorList>
    </citation>
    <scope>NUCLEOTIDE SEQUENCE [LARGE SCALE GENOMIC DNA]</scope>
    <source>
        <strain evidence="9 10">DSM 18662</strain>
    </source>
</reference>
<comment type="caution">
    <text evidence="9">The sequence shown here is derived from an EMBL/GenBank/DDBJ whole genome shotgun (WGS) entry which is preliminary data.</text>
</comment>
<dbReference type="Proteomes" id="UP000704762">
    <property type="component" value="Unassembled WGS sequence"/>
</dbReference>
<feature type="domain" description="Peptidase M24" evidence="8">
    <location>
        <begin position="24"/>
        <end position="252"/>
    </location>
</feature>
<feature type="binding site" evidence="6">
    <location>
        <position position="117"/>
    </location>
    <ligand>
        <name>a divalent metal cation</name>
        <dbReference type="ChEBI" id="CHEBI:60240"/>
        <label>1</label>
    </ligand>
</feature>
<evidence type="ECO:0000256" key="2">
    <source>
        <dbReference type="ARBA" id="ARBA00022438"/>
    </source>
</evidence>
<accession>A0ABS2RKN7</accession>
<feature type="binding site" evidence="6">
    <location>
        <position position="189"/>
    </location>
    <ligand>
        <name>substrate</name>
    </ligand>
</feature>
<dbReference type="HAMAP" id="MF_01974">
    <property type="entry name" value="MetAP_1"/>
    <property type="match status" value="1"/>
</dbReference>
<feature type="binding site" evidence="6">
    <location>
        <position position="106"/>
    </location>
    <ligand>
        <name>a divalent metal cation</name>
        <dbReference type="ChEBI" id="CHEBI:60240"/>
        <label>1</label>
    </ligand>
</feature>
<evidence type="ECO:0000256" key="3">
    <source>
        <dbReference type="ARBA" id="ARBA00022670"/>
    </source>
</evidence>
<organism evidence="9 10">
    <name type="scientific">Microlunatus panaciterrae</name>
    <dbReference type="NCBI Taxonomy" id="400768"/>
    <lineage>
        <taxon>Bacteria</taxon>
        <taxon>Bacillati</taxon>
        <taxon>Actinomycetota</taxon>
        <taxon>Actinomycetes</taxon>
        <taxon>Propionibacteriales</taxon>
        <taxon>Propionibacteriaceae</taxon>
        <taxon>Microlunatus</taxon>
    </lineage>
</organism>
<dbReference type="NCBIfam" id="TIGR00500">
    <property type="entry name" value="met_pdase_I"/>
    <property type="match status" value="1"/>
</dbReference>
<evidence type="ECO:0000256" key="1">
    <source>
        <dbReference type="ARBA" id="ARBA00002521"/>
    </source>
</evidence>